<dbReference type="Proteomes" id="UP001165064">
    <property type="component" value="Unassembled WGS sequence"/>
</dbReference>
<dbReference type="EMBL" id="BSXS01004190">
    <property type="protein sequence ID" value="GME82590.1"/>
    <property type="molecule type" value="Genomic_DNA"/>
</dbReference>
<accession>A0ACB5T6F2</accession>
<sequence length="326" mass="37255">MDSIKVEIPPLDEDQPEDIKLFLSFLVSVISDDLNSMNSVAAGVTLSWTLAQYKADQLDPLIPLMMRTLSKLVKDHITLATQNRQAESSGQSDYEAKMTCKLLEKILNFSAMRISALGDQRRIFLSLLVQLIDRSNDKHLLMKIVEIARGWVFTRNELFPTIKEKAGILSKMMVFEMKGDAELSKAFYQIIVDVCKDDQLAYTELTVRIEHAFLVGTKVSNVEVRQNLMQILDSSLEKDIVKRLFYLVREQNWEYLAEYPWLNQASQLLYGSFDTGFDLKLGPKEYKLAPLSNISEAIPSKLLDQHKEPSKPISDFTIARYFISKS</sequence>
<evidence type="ECO:0000313" key="1">
    <source>
        <dbReference type="EMBL" id="GME82590.1"/>
    </source>
</evidence>
<evidence type="ECO:0000313" key="2">
    <source>
        <dbReference type="Proteomes" id="UP001165064"/>
    </source>
</evidence>
<organism evidence="1 2">
    <name type="scientific">Ambrosiozyma monospora</name>
    <name type="common">Yeast</name>
    <name type="synonym">Endomycopsis monosporus</name>
    <dbReference type="NCBI Taxonomy" id="43982"/>
    <lineage>
        <taxon>Eukaryota</taxon>
        <taxon>Fungi</taxon>
        <taxon>Dikarya</taxon>
        <taxon>Ascomycota</taxon>
        <taxon>Saccharomycotina</taxon>
        <taxon>Pichiomycetes</taxon>
        <taxon>Pichiales</taxon>
        <taxon>Pichiaceae</taxon>
        <taxon>Ambrosiozyma</taxon>
    </lineage>
</organism>
<gene>
    <name evidence="1" type="ORF">Amon02_000561100</name>
</gene>
<reference evidence="1" key="1">
    <citation type="submission" date="2023-04" db="EMBL/GenBank/DDBJ databases">
        <title>Ambrosiozyma monospora NBRC 10751.</title>
        <authorList>
            <person name="Ichikawa N."/>
            <person name="Sato H."/>
            <person name="Tonouchi N."/>
        </authorList>
    </citation>
    <scope>NUCLEOTIDE SEQUENCE</scope>
    <source>
        <strain evidence="1">NBRC 10751</strain>
    </source>
</reference>
<protein>
    <submittedName>
        <fullName evidence="1">Unnamed protein product</fullName>
    </submittedName>
</protein>
<proteinExistence type="predicted"/>
<keyword evidence="2" id="KW-1185">Reference proteome</keyword>
<comment type="caution">
    <text evidence="1">The sequence shown here is derived from an EMBL/GenBank/DDBJ whole genome shotgun (WGS) entry which is preliminary data.</text>
</comment>
<name>A0ACB5T6F2_AMBMO</name>